<sequence length="235" mass="26975">MEKGIIELEDKTNIFYEQMGQGENLFLLHGNGGDSSFFEYNVGELSKHFHLYLIDFRDHGRSDNAKDKLSFELMARDLREIFAELNIKKASILGFSDGANLALVFCLNYPQLVDKLILNAPNTRFDGTTLISKIISISENVFWNILPFFKRNKRVAALLLKDLKVTKNDLHTIDKKLLIIVGSRDLIRVDHVKNIAKNIDHSKLIVVKKSGHKLCRENPALFNKLIIDFMEEDKK</sequence>
<dbReference type="RefSeq" id="WP_060929473.1">
    <property type="nucleotide sequence ID" value="NZ_CAMPNK010000008.1"/>
</dbReference>
<gene>
    <name evidence="2" type="ORF">HMPREF3200_01146</name>
</gene>
<keyword evidence="2" id="KW-0378">Hydrolase</keyword>
<name>A0A133KE06_9FIRM</name>
<dbReference type="InterPro" id="IPR029058">
    <property type="entry name" value="AB_hydrolase_fold"/>
</dbReference>
<proteinExistence type="predicted"/>
<dbReference type="InterPro" id="IPR050471">
    <property type="entry name" value="AB_hydrolase"/>
</dbReference>
<feature type="domain" description="AB hydrolase-1" evidence="1">
    <location>
        <begin position="25"/>
        <end position="123"/>
    </location>
</feature>
<evidence type="ECO:0000313" key="2">
    <source>
        <dbReference type="EMBL" id="KWZ77675.1"/>
    </source>
</evidence>
<dbReference type="STRING" id="33036.HMPREF3200_01146"/>
<organism evidence="2 3">
    <name type="scientific">Anaerococcus tetradius</name>
    <dbReference type="NCBI Taxonomy" id="33036"/>
    <lineage>
        <taxon>Bacteria</taxon>
        <taxon>Bacillati</taxon>
        <taxon>Bacillota</taxon>
        <taxon>Tissierellia</taxon>
        <taxon>Tissierellales</taxon>
        <taxon>Peptoniphilaceae</taxon>
        <taxon>Anaerococcus</taxon>
    </lineage>
</organism>
<dbReference type="EMBL" id="LRPM01000046">
    <property type="protein sequence ID" value="KWZ77675.1"/>
    <property type="molecule type" value="Genomic_DNA"/>
</dbReference>
<evidence type="ECO:0000259" key="1">
    <source>
        <dbReference type="Pfam" id="PF00561"/>
    </source>
</evidence>
<reference evidence="3" key="1">
    <citation type="submission" date="2016-01" db="EMBL/GenBank/DDBJ databases">
        <authorList>
            <person name="Mitreva M."/>
            <person name="Pepin K.H."/>
            <person name="Mihindukulasuriya K.A."/>
            <person name="Fulton R."/>
            <person name="Fronick C."/>
            <person name="O'Laughlin M."/>
            <person name="Miner T."/>
            <person name="Herter B."/>
            <person name="Rosa B.A."/>
            <person name="Cordes M."/>
            <person name="Tomlinson C."/>
            <person name="Wollam A."/>
            <person name="Palsikar V.B."/>
            <person name="Mardis E.R."/>
            <person name="Wilson R.K."/>
        </authorList>
    </citation>
    <scope>NUCLEOTIDE SEQUENCE [LARGE SCALE GENOMIC DNA]</scope>
    <source>
        <strain evidence="3">MJR8151</strain>
    </source>
</reference>
<dbReference type="PANTHER" id="PTHR43433">
    <property type="entry name" value="HYDROLASE, ALPHA/BETA FOLD FAMILY PROTEIN"/>
    <property type="match status" value="1"/>
</dbReference>
<dbReference type="GO" id="GO:0016787">
    <property type="term" value="F:hydrolase activity"/>
    <property type="evidence" value="ECO:0007669"/>
    <property type="project" value="UniProtKB-KW"/>
</dbReference>
<dbReference type="AlphaFoldDB" id="A0A133KE06"/>
<dbReference type="SUPFAM" id="SSF53474">
    <property type="entry name" value="alpha/beta-Hydrolases"/>
    <property type="match status" value="1"/>
</dbReference>
<dbReference type="PATRIC" id="fig|33036.3.peg.1135"/>
<protein>
    <submittedName>
        <fullName evidence="2">Hydrolase, alpha/beta domain protein</fullName>
    </submittedName>
</protein>
<keyword evidence="3" id="KW-1185">Reference proteome</keyword>
<dbReference type="Gene3D" id="3.40.50.1820">
    <property type="entry name" value="alpha/beta hydrolase"/>
    <property type="match status" value="1"/>
</dbReference>
<comment type="caution">
    <text evidence="2">The sequence shown here is derived from an EMBL/GenBank/DDBJ whole genome shotgun (WGS) entry which is preliminary data.</text>
</comment>
<dbReference type="PANTHER" id="PTHR43433:SF5">
    <property type="entry name" value="AB HYDROLASE-1 DOMAIN-CONTAINING PROTEIN"/>
    <property type="match status" value="1"/>
</dbReference>
<dbReference type="Proteomes" id="UP000070383">
    <property type="component" value="Unassembled WGS sequence"/>
</dbReference>
<dbReference type="OrthoDB" id="9776303at2"/>
<dbReference type="InterPro" id="IPR000073">
    <property type="entry name" value="AB_hydrolase_1"/>
</dbReference>
<evidence type="ECO:0000313" key="3">
    <source>
        <dbReference type="Proteomes" id="UP000070383"/>
    </source>
</evidence>
<dbReference type="Pfam" id="PF00561">
    <property type="entry name" value="Abhydrolase_1"/>
    <property type="match status" value="1"/>
</dbReference>
<accession>A0A133KE06</accession>